<name>A0A2J6R393_HYAVF</name>
<dbReference type="AlphaFoldDB" id="A0A2J6R393"/>
<accession>A0A2J6R393</accession>
<dbReference type="Proteomes" id="UP000235786">
    <property type="component" value="Unassembled WGS sequence"/>
</dbReference>
<organism evidence="1 2">
    <name type="scientific">Hyaloscypha variabilis (strain UAMH 11265 / GT02V1 / F)</name>
    <name type="common">Meliniomyces variabilis</name>
    <dbReference type="NCBI Taxonomy" id="1149755"/>
    <lineage>
        <taxon>Eukaryota</taxon>
        <taxon>Fungi</taxon>
        <taxon>Dikarya</taxon>
        <taxon>Ascomycota</taxon>
        <taxon>Pezizomycotina</taxon>
        <taxon>Leotiomycetes</taxon>
        <taxon>Helotiales</taxon>
        <taxon>Hyaloscyphaceae</taxon>
        <taxon>Hyaloscypha</taxon>
        <taxon>Hyaloscypha variabilis</taxon>
    </lineage>
</organism>
<evidence type="ECO:0000313" key="2">
    <source>
        <dbReference type="Proteomes" id="UP000235786"/>
    </source>
</evidence>
<reference evidence="1 2" key="1">
    <citation type="submission" date="2016-04" db="EMBL/GenBank/DDBJ databases">
        <title>A degradative enzymes factory behind the ericoid mycorrhizal symbiosis.</title>
        <authorList>
            <consortium name="DOE Joint Genome Institute"/>
            <person name="Martino E."/>
            <person name="Morin E."/>
            <person name="Grelet G."/>
            <person name="Kuo A."/>
            <person name="Kohler A."/>
            <person name="Daghino S."/>
            <person name="Barry K."/>
            <person name="Choi C."/>
            <person name="Cichocki N."/>
            <person name="Clum A."/>
            <person name="Copeland A."/>
            <person name="Hainaut M."/>
            <person name="Haridas S."/>
            <person name="Labutti K."/>
            <person name="Lindquist E."/>
            <person name="Lipzen A."/>
            <person name="Khouja H.-R."/>
            <person name="Murat C."/>
            <person name="Ohm R."/>
            <person name="Olson A."/>
            <person name="Spatafora J."/>
            <person name="Veneault-Fourrey C."/>
            <person name="Henrissat B."/>
            <person name="Grigoriev I."/>
            <person name="Martin F."/>
            <person name="Perotto S."/>
        </authorList>
    </citation>
    <scope>NUCLEOTIDE SEQUENCE [LARGE SCALE GENOMIC DNA]</scope>
    <source>
        <strain evidence="1 2">F</strain>
    </source>
</reference>
<keyword evidence="2" id="KW-1185">Reference proteome</keyword>
<evidence type="ECO:0000313" key="1">
    <source>
        <dbReference type="EMBL" id="PMD32990.1"/>
    </source>
</evidence>
<dbReference type="OrthoDB" id="3029913at2759"/>
<dbReference type="EMBL" id="KZ613957">
    <property type="protein sequence ID" value="PMD32990.1"/>
    <property type="molecule type" value="Genomic_DNA"/>
</dbReference>
<sequence>MIVEDFAKMAWATTQEIIGKDKFKESNPTSSLMALQLNEPIYMLDIAVSPELVEWVHEFEDDPTQFQFQIPRFPTERYKPPHLPVPPSREIDVRQTIQQSWSRPPNVPPPHLHFQTEDVHITDQPKFTLKVYPIDSTNDNFIPTNRPVPMDLVISITLDEKYGNWGYNIKEFQVKVFCGDLKYQPPKDNPSYVRPPLDAESEPLQPTILTNLRFNVLKSWDGAYLLFRVVPRGKAVPFKITKEASFIIPMVKVLEWPTKEATWVDLKCLVADSEHKDMDPITGGRKILIDKETVPSPPKSVALQFDVWEHVDD</sequence>
<protein>
    <submittedName>
        <fullName evidence="1">Uncharacterized protein</fullName>
    </submittedName>
</protein>
<gene>
    <name evidence="1" type="ORF">L207DRAFT_571759</name>
</gene>
<proteinExistence type="predicted"/>